<organism evidence="3">
    <name type="scientific">Candidatus Kentrum sp. FW</name>
    <dbReference type="NCBI Taxonomy" id="2126338"/>
    <lineage>
        <taxon>Bacteria</taxon>
        <taxon>Pseudomonadati</taxon>
        <taxon>Pseudomonadota</taxon>
        <taxon>Gammaproteobacteria</taxon>
        <taxon>Candidatus Kentrum</taxon>
    </lineage>
</organism>
<dbReference type="PANTHER" id="PTHR35004">
    <property type="entry name" value="TRANSPOSASE RV3428C-RELATED"/>
    <property type="match status" value="1"/>
</dbReference>
<feature type="domain" description="HTH IS408-type" evidence="2">
    <location>
        <begin position="4"/>
        <end position="84"/>
    </location>
</feature>
<proteinExistence type="predicted"/>
<sequence length="271" mass="31287">MRKIQEVLRLAHEQGLGIRAISRCINASPSTMGDYSRRAKVAGLTWPLPTSLDEATLEGLLFKPYKSKGSQRHLPDWASLLDLNFAIRKLLTQLNDRPFKKLPGSRRQLFESLGKPALKPLPRSAYAYAEWKKVRVNIDYHVELKGHYYSVPYQLVKRELDMRYTANTVECFHKGKRVASHPRSHLQSKHTTLSEHMPEAHRRYGNWSPQRIIRWAQNFGPDTAKLITHILTSRRYPQQGFRSCLGKDRHPDPSEETRSGGRYREPIASAH</sequence>
<protein>
    <submittedName>
        <fullName evidence="3">Transposase</fullName>
    </submittedName>
</protein>
<dbReference type="AlphaFoldDB" id="A0A450THQ9"/>
<dbReference type="InterPro" id="IPR017895">
    <property type="entry name" value="HTH_IS408/IS1162_type"/>
</dbReference>
<gene>
    <name evidence="3" type="ORF">BECKFW1821C_GA0114237_101060</name>
</gene>
<dbReference type="Pfam" id="PF22483">
    <property type="entry name" value="Mu-transpos_C_2"/>
    <property type="match status" value="1"/>
</dbReference>
<dbReference type="PANTHER" id="PTHR35004:SF8">
    <property type="entry name" value="TRANSPOSASE RV3428C-RELATED"/>
    <property type="match status" value="1"/>
</dbReference>
<dbReference type="InterPro" id="IPR054353">
    <property type="entry name" value="IstA-like_C"/>
</dbReference>
<dbReference type="PROSITE" id="PS50532">
    <property type="entry name" value="HTH_IS408"/>
    <property type="match status" value="1"/>
</dbReference>
<feature type="compositionally biased region" description="Basic and acidic residues" evidence="1">
    <location>
        <begin position="245"/>
        <end position="265"/>
    </location>
</feature>
<feature type="region of interest" description="Disordered" evidence="1">
    <location>
        <begin position="241"/>
        <end position="271"/>
    </location>
</feature>
<evidence type="ECO:0000313" key="3">
    <source>
        <dbReference type="EMBL" id="VFJ66702.1"/>
    </source>
</evidence>
<evidence type="ECO:0000259" key="2">
    <source>
        <dbReference type="PROSITE" id="PS50532"/>
    </source>
</evidence>
<accession>A0A450THQ9</accession>
<name>A0A450THQ9_9GAMM</name>
<dbReference type="EMBL" id="CAADFE010000010">
    <property type="protein sequence ID" value="VFJ66702.1"/>
    <property type="molecule type" value="Genomic_DNA"/>
</dbReference>
<feature type="region of interest" description="Disordered" evidence="1">
    <location>
        <begin position="180"/>
        <end position="199"/>
    </location>
</feature>
<evidence type="ECO:0000256" key="1">
    <source>
        <dbReference type="SAM" id="MobiDB-lite"/>
    </source>
</evidence>
<reference evidence="3" key="1">
    <citation type="submission" date="2019-02" db="EMBL/GenBank/DDBJ databases">
        <authorList>
            <person name="Gruber-Vodicka R. H."/>
            <person name="Seah K. B. B."/>
        </authorList>
    </citation>
    <scope>NUCLEOTIDE SEQUENCE</scope>
    <source>
        <strain evidence="3">BECK_BZ131</strain>
    </source>
</reference>